<reference evidence="2" key="1">
    <citation type="journal article" date="2019" name="Int. J. Syst. Evol. Microbiol.">
        <title>The Global Catalogue of Microorganisms (GCM) 10K type strain sequencing project: providing services to taxonomists for standard genome sequencing and annotation.</title>
        <authorList>
            <consortium name="The Broad Institute Genomics Platform"/>
            <consortium name="The Broad Institute Genome Sequencing Center for Infectious Disease"/>
            <person name="Wu L."/>
            <person name="Ma J."/>
        </authorList>
    </citation>
    <scope>NUCLEOTIDE SEQUENCE [LARGE SCALE GENOMIC DNA]</scope>
    <source>
        <strain evidence="2">JCM 17326</strain>
    </source>
</reference>
<protein>
    <submittedName>
        <fullName evidence="1">Uncharacterized protein</fullName>
    </submittedName>
</protein>
<gene>
    <name evidence="1" type="ORF">GCM10022419_092470</name>
</gene>
<dbReference type="RefSeq" id="WP_345572346.1">
    <property type="nucleotide sequence ID" value="NZ_BAABDQ010000029.1"/>
</dbReference>
<evidence type="ECO:0000313" key="2">
    <source>
        <dbReference type="Proteomes" id="UP001500630"/>
    </source>
</evidence>
<proteinExistence type="predicted"/>
<organism evidence="1 2">
    <name type="scientific">Nonomuraea rosea</name>
    <dbReference type="NCBI Taxonomy" id="638574"/>
    <lineage>
        <taxon>Bacteria</taxon>
        <taxon>Bacillati</taxon>
        <taxon>Actinomycetota</taxon>
        <taxon>Actinomycetes</taxon>
        <taxon>Streptosporangiales</taxon>
        <taxon>Streptosporangiaceae</taxon>
        <taxon>Nonomuraea</taxon>
    </lineage>
</organism>
<dbReference type="Proteomes" id="UP001500630">
    <property type="component" value="Unassembled WGS sequence"/>
</dbReference>
<comment type="caution">
    <text evidence="1">The sequence shown here is derived from an EMBL/GenBank/DDBJ whole genome shotgun (WGS) entry which is preliminary data.</text>
</comment>
<name>A0ABP6YZ81_9ACTN</name>
<sequence>MTTNVPPAPLDALVRHFADLRDGTHAGHTTRQGKESAFRQVAGLLDAPARQVLAEFDRHLLLGAGAIEATGLRADATGGSFATWSLSWPAQRAAGIAPITLTAHYGAGFHHPHLRGATVGEWPLNVTDARQAAELVPVLRAIAAADLHNLVFQRDWRIVPAIHP</sequence>
<evidence type="ECO:0000313" key="1">
    <source>
        <dbReference type="EMBL" id="GAA3594768.1"/>
    </source>
</evidence>
<keyword evidence="2" id="KW-1185">Reference proteome</keyword>
<accession>A0ABP6YZ81</accession>
<dbReference type="EMBL" id="BAABDQ010000029">
    <property type="protein sequence ID" value="GAA3594768.1"/>
    <property type="molecule type" value="Genomic_DNA"/>
</dbReference>